<dbReference type="Proteomes" id="UP000235943">
    <property type="component" value="Unassembled WGS sequence"/>
</dbReference>
<gene>
    <name evidence="1" type="ORF">C1J00_42525</name>
</gene>
<organism evidence="1 2">
    <name type="scientific">Streptomyces cahuitamycinicus</name>
    <dbReference type="NCBI Taxonomy" id="2070367"/>
    <lineage>
        <taxon>Bacteria</taxon>
        <taxon>Bacillati</taxon>
        <taxon>Actinomycetota</taxon>
        <taxon>Actinomycetes</taxon>
        <taxon>Kitasatosporales</taxon>
        <taxon>Streptomycetaceae</taxon>
        <taxon>Streptomyces</taxon>
    </lineage>
</organism>
<proteinExistence type="predicted"/>
<evidence type="ECO:0000313" key="2">
    <source>
        <dbReference type="Proteomes" id="UP000235943"/>
    </source>
</evidence>
<reference evidence="1 2" key="1">
    <citation type="submission" date="2018-01" db="EMBL/GenBank/DDBJ databases">
        <title>Draft genome sequence of Streptomyces sp. 13K301.</title>
        <authorList>
            <person name="Sahin N."/>
            <person name="Saygin H."/>
            <person name="Ay H."/>
        </authorList>
    </citation>
    <scope>NUCLEOTIDE SEQUENCE [LARGE SCALE GENOMIC DNA]</scope>
    <source>
        <strain evidence="1 2">13K301</strain>
    </source>
</reference>
<comment type="caution">
    <text evidence="1">The sequence shown here is derived from an EMBL/GenBank/DDBJ whole genome shotgun (WGS) entry which is preliminary data.</text>
</comment>
<sequence length="63" mass="6537">MWRAGAGRRPGKVLECFVPCGARQAVGDGASNQSNTAQVNGSEFTAVSQGNANTAISSAPLWW</sequence>
<dbReference type="AlphaFoldDB" id="A0A2N8TBD1"/>
<keyword evidence="2" id="KW-1185">Reference proteome</keyword>
<protein>
    <submittedName>
        <fullName evidence="1">Uncharacterized protein</fullName>
    </submittedName>
</protein>
<accession>A0A2N8TBD1</accession>
<name>A0A2N8TBD1_9ACTN</name>
<dbReference type="EMBL" id="POUC01000761">
    <property type="protein sequence ID" value="PNG16327.1"/>
    <property type="molecule type" value="Genomic_DNA"/>
</dbReference>
<evidence type="ECO:0000313" key="1">
    <source>
        <dbReference type="EMBL" id="PNG16327.1"/>
    </source>
</evidence>